<dbReference type="Pfam" id="PF14364">
    <property type="entry name" value="DUF4408"/>
    <property type="match status" value="1"/>
</dbReference>
<protein>
    <recommendedName>
        <fullName evidence="2">DUF4408 domain-containing protein</fullName>
    </recommendedName>
</protein>
<keyword evidence="1" id="KW-0812">Transmembrane</keyword>
<evidence type="ECO:0000256" key="1">
    <source>
        <dbReference type="SAM" id="Phobius"/>
    </source>
</evidence>
<proteinExistence type="predicted"/>
<evidence type="ECO:0000313" key="4">
    <source>
        <dbReference type="Proteomes" id="UP001054252"/>
    </source>
</evidence>
<reference evidence="3 4" key="1">
    <citation type="journal article" date="2021" name="Commun. Biol.">
        <title>The genome of Shorea leprosula (Dipterocarpaceae) highlights the ecological relevance of drought in aseasonal tropical rainforests.</title>
        <authorList>
            <person name="Ng K.K.S."/>
            <person name="Kobayashi M.J."/>
            <person name="Fawcett J.A."/>
            <person name="Hatakeyama M."/>
            <person name="Paape T."/>
            <person name="Ng C.H."/>
            <person name="Ang C.C."/>
            <person name="Tnah L.H."/>
            <person name="Lee C.T."/>
            <person name="Nishiyama T."/>
            <person name="Sese J."/>
            <person name="O'Brien M.J."/>
            <person name="Copetti D."/>
            <person name="Mohd Noor M.I."/>
            <person name="Ong R.C."/>
            <person name="Putra M."/>
            <person name="Sireger I.Z."/>
            <person name="Indrioko S."/>
            <person name="Kosugi Y."/>
            <person name="Izuno A."/>
            <person name="Isagi Y."/>
            <person name="Lee S.L."/>
            <person name="Shimizu K.K."/>
        </authorList>
    </citation>
    <scope>NUCLEOTIDE SEQUENCE [LARGE SCALE GENOMIC DNA]</scope>
    <source>
        <strain evidence="3">214</strain>
    </source>
</reference>
<dbReference type="Proteomes" id="UP001054252">
    <property type="component" value="Unassembled WGS sequence"/>
</dbReference>
<comment type="caution">
    <text evidence="3">The sequence shown here is derived from an EMBL/GenBank/DDBJ whole genome shotgun (WGS) entry which is preliminary data.</text>
</comment>
<dbReference type="AlphaFoldDB" id="A0AAV5M8X9"/>
<name>A0AAV5M8X9_9ROSI</name>
<feature type="transmembrane region" description="Helical" evidence="1">
    <location>
        <begin position="58"/>
        <end position="77"/>
    </location>
</feature>
<dbReference type="InterPro" id="IPR025520">
    <property type="entry name" value="DUF4408"/>
</dbReference>
<evidence type="ECO:0000313" key="3">
    <source>
        <dbReference type="EMBL" id="GKV45902.1"/>
    </source>
</evidence>
<dbReference type="EMBL" id="BPVZ01000199">
    <property type="protein sequence ID" value="GKV45902.1"/>
    <property type="molecule type" value="Genomic_DNA"/>
</dbReference>
<dbReference type="PANTHER" id="PTHR33098:SF53">
    <property type="entry name" value="OS05G0540900 PROTEIN"/>
    <property type="match status" value="1"/>
</dbReference>
<sequence length="334" mass="38094">MVSTTTSTWMLSLKVLFISTGVLSLALGLKVSVPLVLEFCVSQAPVIWSSVVSLLRPPYLYVIINGIIITILASSRLHHHRDEDNEKAEQITVRKIAVDPHLAFEFEVKSSRSDFGALEPSMVVFEQKQRDVVEAGGFVEEKNAVVEDHNGDGENELDILKSTWNNPPMRMDSSEIPVEIVLSAEKPLVSARFSHRKPVNKASSEGGHALRVAKPRRHETMENTWKMIMEKKAMPLSRQLQKSETFKDTQQNHQVEVDRLAEPLPVVKKLETFKDRTNFQLSPTTLKLRKEPSLSQDELNRRVEAFIKKFNEEMRLQRLESINQYNEMINRGSH</sequence>
<evidence type="ECO:0000259" key="2">
    <source>
        <dbReference type="Pfam" id="PF14364"/>
    </source>
</evidence>
<keyword evidence="1" id="KW-0472">Membrane</keyword>
<feature type="domain" description="DUF4408" evidence="2">
    <location>
        <begin position="45"/>
        <end position="77"/>
    </location>
</feature>
<dbReference type="PANTHER" id="PTHR33098">
    <property type="entry name" value="COTTON FIBER (DUF761)"/>
    <property type="match status" value="1"/>
</dbReference>
<keyword evidence="1" id="KW-1133">Transmembrane helix</keyword>
<gene>
    <name evidence="3" type="ORF">SLEP1_g52929</name>
</gene>
<dbReference type="InterPro" id="IPR008480">
    <property type="entry name" value="DUF761_pln"/>
</dbReference>
<keyword evidence="4" id="KW-1185">Reference proteome</keyword>
<dbReference type="Pfam" id="PF05553">
    <property type="entry name" value="DUF761"/>
    <property type="match status" value="1"/>
</dbReference>
<organism evidence="3 4">
    <name type="scientific">Rubroshorea leprosula</name>
    <dbReference type="NCBI Taxonomy" id="152421"/>
    <lineage>
        <taxon>Eukaryota</taxon>
        <taxon>Viridiplantae</taxon>
        <taxon>Streptophyta</taxon>
        <taxon>Embryophyta</taxon>
        <taxon>Tracheophyta</taxon>
        <taxon>Spermatophyta</taxon>
        <taxon>Magnoliopsida</taxon>
        <taxon>eudicotyledons</taxon>
        <taxon>Gunneridae</taxon>
        <taxon>Pentapetalae</taxon>
        <taxon>rosids</taxon>
        <taxon>malvids</taxon>
        <taxon>Malvales</taxon>
        <taxon>Dipterocarpaceae</taxon>
        <taxon>Rubroshorea</taxon>
    </lineage>
</organism>
<accession>A0AAV5M8X9</accession>